<evidence type="ECO:0000256" key="7">
    <source>
        <dbReference type="ARBA" id="ARBA00023049"/>
    </source>
</evidence>
<keyword evidence="5 11" id="KW-0378">Hydrolase</keyword>
<dbReference type="InterPro" id="IPR011055">
    <property type="entry name" value="Dup_hybrid_motif"/>
</dbReference>
<evidence type="ECO:0000256" key="8">
    <source>
        <dbReference type="SAM" id="MobiDB-lite"/>
    </source>
</evidence>
<evidence type="ECO:0000259" key="9">
    <source>
        <dbReference type="PROSITE" id="PS51782"/>
    </source>
</evidence>
<dbReference type="PANTHER" id="PTHR21666:SF292">
    <property type="entry name" value="MUREIN DD-ENDOPEPTIDASE MEPM"/>
    <property type="match status" value="1"/>
</dbReference>
<dbReference type="FunFam" id="2.70.70.10:FF:000002">
    <property type="entry name" value="Murein DD-endopeptidase MepM"/>
    <property type="match status" value="1"/>
</dbReference>
<dbReference type="EC" id="3.4.24.75" evidence="11"/>
<feature type="region of interest" description="Disordered" evidence="8">
    <location>
        <begin position="101"/>
        <end position="124"/>
    </location>
</feature>
<proteinExistence type="predicted"/>
<name>A0A263HED3_9PAST</name>
<evidence type="ECO:0000256" key="3">
    <source>
        <dbReference type="ARBA" id="ARBA00022670"/>
    </source>
</evidence>
<dbReference type="Gene3D" id="2.70.70.10">
    <property type="entry name" value="Glucose Permease (Domain IIA)"/>
    <property type="match status" value="1"/>
</dbReference>
<dbReference type="Proteomes" id="UP000254507">
    <property type="component" value="Unassembled WGS sequence"/>
</dbReference>
<dbReference type="InterPro" id="IPR018392">
    <property type="entry name" value="LysM"/>
</dbReference>
<dbReference type="OrthoDB" id="9805070at2"/>
<feature type="domain" description="LysM" evidence="9">
    <location>
        <begin position="175"/>
        <end position="220"/>
    </location>
</feature>
<dbReference type="NCBIfam" id="NF008652">
    <property type="entry name" value="PRK11649.1"/>
    <property type="match status" value="1"/>
</dbReference>
<keyword evidence="6" id="KW-0862">Zinc</keyword>
<dbReference type="FunCoup" id="A0A263HED3">
    <property type="interactions" value="86"/>
</dbReference>
<dbReference type="InterPro" id="IPR016047">
    <property type="entry name" value="M23ase_b-sheet_dom"/>
</dbReference>
<dbReference type="EMBL" id="NLFK01000001">
    <property type="protein sequence ID" value="OZN25783.1"/>
    <property type="molecule type" value="Genomic_DNA"/>
</dbReference>
<reference evidence="10 12" key="1">
    <citation type="submission" date="2017-07" db="EMBL/GenBank/DDBJ databases">
        <title>Virulence factors identified in Actinobacillus seminis.</title>
        <authorList>
            <person name="Negrete-Abascal E."/>
            <person name="Vaca-Pacheco S."/>
            <person name="Montes-Garcia F."/>
            <person name="Leyto-Gil A.M."/>
            <person name="Fragoso-Garcia E."/>
            <person name="Carvente-Garcia R."/>
            <person name="Perez-Agueros S."/>
            <person name="Castelan-Sanchez H.G."/>
            <person name="Garcia-Molina A."/>
            <person name="Villamar T.E."/>
            <person name="Vazquez-Cruz C."/>
        </authorList>
    </citation>
    <scope>NUCLEOTIDE SEQUENCE [LARGE SCALE GENOMIC DNA]</scope>
    <source>
        <strain evidence="10 12">ATCC 15768</strain>
    </source>
</reference>
<dbReference type="InterPro" id="IPR045834">
    <property type="entry name" value="Csd3_N2"/>
</dbReference>
<evidence type="ECO:0000256" key="1">
    <source>
        <dbReference type="ARBA" id="ARBA00001947"/>
    </source>
</evidence>
<evidence type="ECO:0000256" key="5">
    <source>
        <dbReference type="ARBA" id="ARBA00022801"/>
    </source>
</evidence>
<organism evidence="11 13">
    <name type="scientific">Actinobacillus seminis</name>
    <dbReference type="NCBI Taxonomy" id="722"/>
    <lineage>
        <taxon>Bacteria</taxon>
        <taxon>Pseudomonadati</taxon>
        <taxon>Pseudomonadota</taxon>
        <taxon>Gammaproteobacteria</taxon>
        <taxon>Pasteurellales</taxon>
        <taxon>Pasteurellaceae</taxon>
        <taxon>Actinobacillus</taxon>
    </lineage>
</organism>
<dbReference type="AlphaFoldDB" id="A0A263HED3"/>
<dbReference type="EMBL" id="UFSB01000001">
    <property type="protein sequence ID" value="SUU34772.1"/>
    <property type="molecule type" value="Genomic_DNA"/>
</dbReference>
<evidence type="ECO:0000313" key="13">
    <source>
        <dbReference type="Proteomes" id="UP000254507"/>
    </source>
</evidence>
<protein>
    <submittedName>
        <fullName evidence="10">Murein DD-endopeptidase MepM</fullName>
    </submittedName>
    <submittedName>
        <fullName evidence="11">Peptidase M23B</fullName>
        <ecNumber evidence="11">3.4.24.75</ecNumber>
    </submittedName>
</protein>
<dbReference type="PROSITE" id="PS51782">
    <property type="entry name" value="LYSM"/>
    <property type="match status" value="1"/>
</dbReference>
<keyword evidence="4" id="KW-0479">Metal-binding</keyword>
<dbReference type="CDD" id="cd12797">
    <property type="entry name" value="M23_peptidase"/>
    <property type="match status" value="1"/>
</dbReference>
<dbReference type="RefSeq" id="WP_094945415.1">
    <property type="nucleotide sequence ID" value="NZ_JBMHIA010000013.1"/>
</dbReference>
<evidence type="ECO:0000256" key="6">
    <source>
        <dbReference type="ARBA" id="ARBA00022833"/>
    </source>
</evidence>
<dbReference type="GO" id="GO:0030313">
    <property type="term" value="C:cell envelope"/>
    <property type="evidence" value="ECO:0007669"/>
    <property type="project" value="UniProtKB-SubCell"/>
</dbReference>
<dbReference type="GO" id="GO:0046872">
    <property type="term" value="F:metal ion binding"/>
    <property type="evidence" value="ECO:0007669"/>
    <property type="project" value="UniProtKB-KW"/>
</dbReference>
<dbReference type="GO" id="GO:0004222">
    <property type="term" value="F:metalloendopeptidase activity"/>
    <property type="evidence" value="ECO:0007669"/>
    <property type="project" value="TreeGrafter"/>
</dbReference>
<reference evidence="11 13" key="2">
    <citation type="submission" date="2018-06" db="EMBL/GenBank/DDBJ databases">
        <authorList>
            <consortium name="Pathogen Informatics"/>
            <person name="Doyle S."/>
        </authorList>
    </citation>
    <scope>NUCLEOTIDE SEQUENCE [LARGE SCALE GENOMIC DNA]</scope>
    <source>
        <strain evidence="11 13">NCTC10851</strain>
    </source>
</reference>
<dbReference type="InParanoid" id="A0A263HED3"/>
<dbReference type="Gene3D" id="3.10.450.350">
    <property type="match status" value="2"/>
</dbReference>
<sequence>MQHVKLARDRRKRKSRIKVMVFFLAILSILVGGVLSLKDTAETNIATVSEDGTQYKSLNQHESAVRNLFESTTANTAASTNQESSAAMSAITLTDDTVAKKERGQGDITNSNPKMSPSGEEKNTSYYDDLTAKDDEVDQVKLDEDGMLQLPQDAQDALNNLLDIADQAIRIKEQFSHTVVRGDTLKDVLEQSGLEDNTYEKLIADYPKLKNLKAGQQFYWILDNDGNLEYLNWLVSEKEEQIFERANGGKFKRQILVKESVWKKDVLKGEINRTFSDSLIKLGLNSKQISQLTTALQWQVTLKKLKKGDKFAIWISREYLGGKLTGQGNVEAIHIRTGGKSYYAIQAKNGRYYNRQGETLGKGFSRYPMLRQARVSSHFNLARRHPITGRIMPHKGVDFALPIGSPIIAPADGIVEKVAYQGSGAGRYLMLRHGREYQTVYMHLSKVLVKAGQSVKRGERIALSGNTGRSTGPHLHYEFHINGRPVNPLKVKLPGTSSGMSSAERKQFLVRAKEAEKQLKF</sequence>
<evidence type="ECO:0000313" key="10">
    <source>
        <dbReference type="EMBL" id="OZN25783.1"/>
    </source>
</evidence>
<dbReference type="Proteomes" id="UP000215738">
    <property type="component" value="Unassembled WGS sequence"/>
</dbReference>
<keyword evidence="3" id="KW-0645">Protease</keyword>
<dbReference type="SUPFAM" id="SSF51261">
    <property type="entry name" value="Duplicated hybrid motif"/>
    <property type="match status" value="1"/>
</dbReference>
<keyword evidence="7" id="KW-0482">Metalloprotease</keyword>
<evidence type="ECO:0000313" key="12">
    <source>
        <dbReference type="Proteomes" id="UP000215738"/>
    </source>
</evidence>
<keyword evidence="12" id="KW-1185">Reference proteome</keyword>
<gene>
    <name evidence="11" type="primary">lytM</name>
    <name evidence="10" type="ORF">CFY87_00790</name>
    <name evidence="11" type="ORF">NCTC10851_00555</name>
</gene>
<dbReference type="GO" id="GO:0006508">
    <property type="term" value="P:proteolysis"/>
    <property type="evidence" value="ECO:0007669"/>
    <property type="project" value="UniProtKB-KW"/>
</dbReference>
<dbReference type="Pfam" id="PF19425">
    <property type="entry name" value="Csd3_N2"/>
    <property type="match status" value="1"/>
</dbReference>
<evidence type="ECO:0000256" key="4">
    <source>
        <dbReference type="ARBA" id="ARBA00022723"/>
    </source>
</evidence>
<evidence type="ECO:0000313" key="11">
    <source>
        <dbReference type="EMBL" id="SUU34772.1"/>
    </source>
</evidence>
<accession>A0A263HED3</accession>
<dbReference type="InterPro" id="IPR050570">
    <property type="entry name" value="Cell_wall_metabolism_enzyme"/>
</dbReference>
<comment type="cofactor">
    <cofactor evidence="1">
        <name>Zn(2+)</name>
        <dbReference type="ChEBI" id="CHEBI:29105"/>
    </cofactor>
</comment>
<evidence type="ECO:0000256" key="2">
    <source>
        <dbReference type="ARBA" id="ARBA00004196"/>
    </source>
</evidence>
<comment type="subcellular location">
    <subcellularLocation>
        <location evidence="2">Cell envelope</location>
    </subcellularLocation>
</comment>
<dbReference type="Pfam" id="PF01551">
    <property type="entry name" value="Peptidase_M23"/>
    <property type="match status" value="1"/>
</dbReference>
<dbReference type="PANTHER" id="PTHR21666">
    <property type="entry name" value="PEPTIDASE-RELATED"/>
    <property type="match status" value="1"/>
</dbReference>